<name>A0A2P2JM96_RHIMU</name>
<dbReference type="AlphaFoldDB" id="A0A2P2JM96"/>
<dbReference type="EMBL" id="GGEC01014101">
    <property type="protein sequence ID" value="MBW94584.1"/>
    <property type="molecule type" value="Transcribed_RNA"/>
</dbReference>
<proteinExistence type="predicted"/>
<reference evidence="1" key="1">
    <citation type="submission" date="2018-02" db="EMBL/GenBank/DDBJ databases">
        <title>Rhizophora mucronata_Transcriptome.</title>
        <authorList>
            <person name="Meera S.P."/>
            <person name="Sreeshan A."/>
            <person name="Augustine A."/>
        </authorList>
    </citation>
    <scope>NUCLEOTIDE SEQUENCE</scope>
    <source>
        <tissue evidence="1">Leaf</tissue>
    </source>
</reference>
<protein>
    <submittedName>
        <fullName evidence="1">Uncharacterized protein MANES_06G020200</fullName>
    </submittedName>
</protein>
<accession>A0A2P2JM96</accession>
<evidence type="ECO:0000313" key="1">
    <source>
        <dbReference type="EMBL" id="MBW94584.1"/>
    </source>
</evidence>
<organism evidence="1">
    <name type="scientific">Rhizophora mucronata</name>
    <name type="common">Asiatic mangrove</name>
    <dbReference type="NCBI Taxonomy" id="61149"/>
    <lineage>
        <taxon>Eukaryota</taxon>
        <taxon>Viridiplantae</taxon>
        <taxon>Streptophyta</taxon>
        <taxon>Embryophyta</taxon>
        <taxon>Tracheophyta</taxon>
        <taxon>Spermatophyta</taxon>
        <taxon>Magnoliopsida</taxon>
        <taxon>eudicotyledons</taxon>
        <taxon>Gunneridae</taxon>
        <taxon>Pentapetalae</taxon>
        <taxon>rosids</taxon>
        <taxon>fabids</taxon>
        <taxon>Malpighiales</taxon>
        <taxon>Rhizophoraceae</taxon>
        <taxon>Rhizophora</taxon>
    </lineage>
</organism>
<sequence>MGYFCLEKFRFFLCASSSDLVDVFHPLLHSGCLITSIAWTSMSQWINLTATPVVLLPHQKKGEVISVMEALMQFFSLCGGRHVLLQPSPVTFLKLYAFSGYRIDLPIPTSCTVSTLW</sequence>